<sequence length="633" mass="73035">MASPTRSGKASPKERSPLKLQVIKPRNFKDFRPGFDGPLRWTTPKNVNFREIKEIAAVSNKLLSHWDERIRTPNPWPDKPLINGFKVKAEARNTKQDVFSLSLDEQERFVWNRSIVVLRQLKDGNDQDLSSLLTSLKLLTSPDSVTFSLFTGNATTDRNLLDSVLKVPSWRRSFLILHQSLQCLKNYIFLVTVLTMETSRWLNKITSSHCMLHEKSSGINPNFLKLDSKSRPKYYLLGYDHQKFNDSSFGVLRMMTLSSEKAFMLTLLTNEEQQIKSLLCRSEVPLNEVEHHCYFEQHYRRVIIVDKYIVLLSPRKIQFQTDQGVKSVAGPSLTVWNKDGRFKERIYGKNELPPVSTGIQMSLRRMPGKRFGLVERQNLCEPKTAVFILGDKDPIILYGELEDSSANCFCIRNGDRMQFYKYTDNVQLNPQYLFSIRSLLDERIKLCTGGQGRFLTSRLGLPYHIQVYDFPKANKKAKTEQGQDEDRGIGIEKIVYLKPFKTFTRPFKQSKETNYKSSADVRLRILAMASGSWQIDETDQPVINPGANLSLANITSERESHFFMPLGGPWGRLTDNTLHFFSQNAKDGILTEHKFSFLSSSAFSKDRMDANMERPPLPRRQSRHELQKNLLYY</sequence>
<gene>
    <name evidence="1" type="ORF">GSOID_T00005718001</name>
    <name evidence="2" type="ORF">GSOID_T00021560001</name>
</gene>
<dbReference type="Proteomes" id="UP000011014">
    <property type="component" value="Unassembled WGS sequence"/>
</dbReference>
<dbReference type="Proteomes" id="UP000001307">
    <property type="component" value="Unassembled WGS sequence"/>
</dbReference>
<dbReference type="EMBL" id="FN653033">
    <property type="protein sequence ID" value="CBY08877.1"/>
    <property type="molecule type" value="Genomic_DNA"/>
</dbReference>
<proteinExistence type="predicted"/>
<reference evidence="1" key="1">
    <citation type="journal article" date="2010" name="Science">
        <title>Plasticity of animal genome architecture unmasked by rapid evolution of a pelagic tunicate.</title>
        <authorList>
            <person name="Denoeud F."/>
            <person name="Henriet S."/>
            <person name="Mungpakdee S."/>
            <person name="Aury J.M."/>
            <person name="Da Silva C."/>
            <person name="Brinkmann H."/>
            <person name="Mikhaleva J."/>
            <person name="Olsen L.C."/>
            <person name="Jubin C."/>
            <person name="Canestro C."/>
            <person name="Bouquet J.M."/>
            <person name="Danks G."/>
            <person name="Poulain J."/>
            <person name="Campsteijn C."/>
            <person name="Adamski M."/>
            <person name="Cross I."/>
            <person name="Yadetie F."/>
            <person name="Muffato M."/>
            <person name="Louis A."/>
            <person name="Butcher S."/>
            <person name="Tsagkogeorga G."/>
            <person name="Konrad A."/>
            <person name="Singh S."/>
            <person name="Jensen M.F."/>
            <person name="Cong E.H."/>
            <person name="Eikeseth-Otteraa H."/>
            <person name="Noel B."/>
            <person name="Anthouard V."/>
            <person name="Porcel B.M."/>
            <person name="Kachouri-Lafond R."/>
            <person name="Nishino A."/>
            <person name="Ugolini M."/>
            <person name="Chourrout P."/>
            <person name="Nishida H."/>
            <person name="Aasland R."/>
            <person name="Huzurbazar S."/>
            <person name="Westhof E."/>
            <person name="Delsuc F."/>
            <person name="Lehrach H."/>
            <person name="Reinhardt R."/>
            <person name="Weissenbach J."/>
            <person name="Roy S.W."/>
            <person name="Artiguenave F."/>
            <person name="Postlethwait J.H."/>
            <person name="Manak J.R."/>
            <person name="Thompson E.M."/>
            <person name="Jaillon O."/>
            <person name="Du Pasquier L."/>
            <person name="Boudinot P."/>
            <person name="Liberles D.A."/>
            <person name="Volff J.N."/>
            <person name="Philippe H."/>
            <person name="Lenhard B."/>
            <person name="Roest Crollius H."/>
            <person name="Wincker P."/>
            <person name="Chourrout D."/>
        </authorList>
    </citation>
    <scope>NUCLEOTIDE SEQUENCE [LARGE SCALE GENOMIC DNA]</scope>
</reference>
<keyword evidence="3" id="KW-1185">Reference proteome</keyword>
<dbReference type="AlphaFoldDB" id="E4XAW8"/>
<evidence type="ECO:0000313" key="3">
    <source>
        <dbReference type="Proteomes" id="UP000001307"/>
    </source>
</evidence>
<evidence type="ECO:0000313" key="1">
    <source>
        <dbReference type="EMBL" id="CBY08877.1"/>
    </source>
</evidence>
<dbReference type="EMBL" id="FN654433">
    <property type="protein sequence ID" value="CBY33634.1"/>
    <property type="molecule type" value="Genomic_DNA"/>
</dbReference>
<protein>
    <submittedName>
        <fullName evidence="1">Uncharacterized protein</fullName>
    </submittedName>
</protein>
<name>E4XAW8_OIKDI</name>
<dbReference type="InParanoid" id="E4XAW8"/>
<accession>E4XAW8</accession>
<organism evidence="1">
    <name type="scientific">Oikopleura dioica</name>
    <name type="common">Tunicate</name>
    <dbReference type="NCBI Taxonomy" id="34765"/>
    <lineage>
        <taxon>Eukaryota</taxon>
        <taxon>Metazoa</taxon>
        <taxon>Chordata</taxon>
        <taxon>Tunicata</taxon>
        <taxon>Appendicularia</taxon>
        <taxon>Copelata</taxon>
        <taxon>Oikopleuridae</taxon>
        <taxon>Oikopleura</taxon>
    </lineage>
</organism>
<evidence type="ECO:0000313" key="2">
    <source>
        <dbReference type="EMBL" id="CBY33634.1"/>
    </source>
</evidence>